<gene>
    <name evidence="2" type="ORF">CASFOL_021888</name>
</gene>
<dbReference type="InterPro" id="IPR053781">
    <property type="entry name" value="F-box_AtFBL13-like"/>
</dbReference>
<dbReference type="SUPFAM" id="SSF52058">
    <property type="entry name" value="L domain-like"/>
    <property type="match status" value="1"/>
</dbReference>
<evidence type="ECO:0000313" key="2">
    <source>
        <dbReference type="EMBL" id="KAL3634834.1"/>
    </source>
</evidence>
<name>A0ABD3D0K7_9LAMI</name>
<evidence type="ECO:0000313" key="3">
    <source>
        <dbReference type="Proteomes" id="UP001632038"/>
    </source>
</evidence>
<dbReference type="AlphaFoldDB" id="A0ABD3D0K7"/>
<accession>A0ABD3D0K7</accession>
<dbReference type="InterPro" id="IPR032675">
    <property type="entry name" value="LRR_dom_sf"/>
</dbReference>
<sequence>MVSSLCNSDLGFITKILQSRLSAMDKQLVKRRRGYDDDDDGSTDRLSQLPQPVLHHILSLLYQKDAVQTSVLSKSWRYLWHGRLNVEFRDYWFARKNEFWPSLDKTLQRYLEQNLCIQQLLLQVGTVVDLVIFQKWIPMVIENMGVRSLSLMFSYGSEAFEAYPLPLAFLQSEFLVELHLQGRNLKKIKSTDSVMLNNLRTLRLNYVDITDEIFDKIISGCPLIEDLDLLFCSGLKSIKLRKHHIIKNFRCSVVDKQTIIQFEDPHPLESACITNCRNWFLLHKNMHFTHLKSLDLYRVLLPAETFDTFSSFFPCLSELILHSCNGLEEFRLLSSSIKRLTIKTGLKNRIKAFIDTPNILYFEYSSDVNDFLPSIKFTTTSNEWKSHISLWYMLQSSEKDDMSRLLKLNKLLKSLSQSHITLSLHGIMYKKLHINDSYAGFCKPIVVERVKLCGWIFPSSDPATLNCFFRIIRPRIIHMGTYVNELAEFICNLIPKEKGSYFWQQDLEEVSIEIWDMKAKNWNCVQRTSLPQLPSKQKIRFRLTWREQ</sequence>
<organism evidence="2 3">
    <name type="scientific">Castilleja foliolosa</name>
    <dbReference type="NCBI Taxonomy" id="1961234"/>
    <lineage>
        <taxon>Eukaryota</taxon>
        <taxon>Viridiplantae</taxon>
        <taxon>Streptophyta</taxon>
        <taxon>Embryophyta</taxon>
        <taxon>Tracheophyta</taxon>
        <taxon>Spermatophyta</taxon>
        <taxon>Magnoliopsida</taxon>
        <taxon>eudicotyledons</taxon>
        <taxon>Gunneridae</taxon>
        <taxon>Pentapetalae</taxon>
        <taxon>asterids</taxon>
        <taxon>lamiids</taxon>
        <taxon>Lamiales</taxon>
        <taxon>Orobanchaceae</taxon>
        <taxon>Pedicularideae</taxon>
        <taxon>Castillejinae</taxon>
        <taxon>Castilleja</taxon>
    </lineage>
</organism>
<feature type="domain" description="F-box" evidence="1">
    <location>
        <begin position="43"/>
        <end position="91"/>
    </location>
</feature>
<evidence type="ECO:0000259" key="1">
    <source>
        <dbReference type="PROSITE" id="PS50181"/>
    </source>
</evidence>
<protein>
    <recommendedName>
        <fullName evidence="1">F-box domain-containing protein</fullName>
    </recommendedName>
</protein>
<dbReference type="PROSITE" id="PS50181">
    <property type="entry name" value="FBOX"/>
    <property type="match status" value="1"/>
</dbReference>
<dbReference type="PANTHER" id="PTHR31293:SF12">
    <property type="entry name" value="RNI-LIKE SUPERFAMILY PROTEIN"/>
    <property type="match status" value="1"/>
</dbReference>
<comment type="caution">
    <text evidence="2">The sequence shown here is derived from an EMBL/GenBank/DDBJ whole genome shotgun (WGS) entry which is preliminary data.</text>
</comment>
<dbReference type="Pfam" id="PF00646">
    <property type="entry name" value="F-box"/>
    <property type="match status" value="1"/>
</dbReference>
<dbReference type="Proteomes" id="UP001632038">
    <property type="component" value="Unassembled WGS sequence"/>
</dbReference>
<dbReference type="InterPro" id="IPR055411">
    <property type="entry name" value="LRR_FXL15/At3g58940/PEG3-like"/>
</dbReference>
<dbReference type="CDD" id="cd22160">
    <property type="entry name" value="F-box_AtFBL13-like"/>
    <property type="match status" value="1"/>
</dbReference>
<dbReference type="Gene3D" id="1.20.1280.50">
    <property type="match status" value="1"/>
</dbReference>
<proteinExistence type="predicted"/>
<dbReference type="Gene3D" id="3.80.10.10">
    <property type="entry name" value="Ribonuclease Inhibitor"/>
    <property type="match status" value="1"/>
</dbReference>
<dbReference type="InterPro" id="IPR036047">
    <property type="entry name" value="F-box-like_dom_sf"/>
</dbReference>
<dbReference type="InterPro" id="IPR001810">
    <property type="entry name" value="F-box_dom"/>
</dbReference>
<keyword evidence="3" id="KW-1185">Reference proteome</keyword>
<reference evidence="3" key="1">
    <citation type="journal article" date="2024" name="IScience">
        <title>Strigolactones Initiate the Formation of Haustorium-like Structures in Castilleja.</title>
        <authorList>
            <person name="Buerger M."/>
            <person name="Peterson D."/>
            <person name="Chory J."/>
        </authorList>
    </citation>
    <scope>NUCLEOTIDE SEQUENCE [LARGE SCALE GENOMIC DNA]</scope>
</reference>
<dbReference type="InterPro" id="IPR055294">
    <property type="entry name" value="FBL60-like"/>
</dbReference>
<dbReference type="PANTHER" id="PTHR31293">
    <property type="entry name" value="RNI-LIKE SUPERFAMILY PROTEIN"/>
    <property type="match status" value="1"/>
</dbReference>
<dbReference type="EMBL" id="JAVIJP010000028">
    <property type="protein sequence ID" value="KAL3634834.1"/>
    <property type="molecule type" value="Genomic_DNA"/>
</dbReference>
<dbReference type="SUPFAM" id="SSF81383">
    <property type="entry name" value="F-box domain"/>
    <property type="match status" value="1"/>
</dbReference>
<dbReference type="Pfam" id="PF24758">
    <property type="entry name" value="LRR_At5g56370"/>
    <property type="match status" value="1"/>
</dbReference>